<sequence>MVSMYRPAGYDDSDDDDLDEFGYFCSSYTDTKKSNAFIQTNQAPVEEDHDTRLYNAILDGDLEETKRVMKQSEYLRTGGELHHGWPALFYACYEAKPAIVQYLVQEEQIDVNREYNLQTALMIACGA</sequence>
<dbReference type="Pfam" id="PF12796">
    <property type="entry name" value="Ank_2"/>
    <property type="match status" value="1"/>
</dbReference>
<dbReference type="InterPro" id="IPR002110">
    <property type="entry name" value="Ankyrin_rpt"/>
</dbReference>
<reference evidence="1" key="2">
    <citation type="submission" date="2020-05" db="UniProtKB">
        <authorList>
            <consortium name="EnsemblMetazoa"/>
        </authorList>
    </citation>
    <scope>IDENTIFICATION</scope>
    <source>
        <strain evidence="1">maculatus3</strain>
    </source>
</reference>
<dbReference type="VEuPathDB" id="VectorBase:AMAM001351"/>
<dbReference type="Gene3D" id="1.25.40.20">
    <property type="entry name" value="Ankyrin repeat-containing domain"/>
    <property type="match status" value="1"/>
</dbReference>
<reference evidence="2" key="1">
    <citation type="submission" date="2013-09" db="EMBL/GenBank/DDBJ databases">
        <title>The Genome Sequence of Anopheles maculatus species B.</title>
        <authorList>
            <consortium name="The Broad Institute Genomics Platform"/>
            <person name="Neafsey D.E."/>
            <person name="Besansky N."/>
            <person name="Howell P."/>
            <person name="Walton C."/>
            <person name="Young S.K."/>
            <person name="Zeng Q."/>
            <person name="Gargeya S."/>
            <person name="Fitzgerald M."/>
            <person name="Haas B."/>
            <person name="Abouelleil A."/>
            <person name="Allen A.W."/>
            <person name="Alvarado L."/>
            <person name="Arachchi H.M."/>
            <person name="Berlin A.M."/>
            <person name="Chapman S.B."/>
            <person name="Gainer-Dewar J."/>
            <person name="Goldberg J."/>
            <person name="Griggs A."/>
            <person name="Gujja S."/>
            <person name="Hansen M."/>
            <person name="Howarth C."/>
            <person name="Imamovic A."/>
            <person name="Ireland A."/>
            <person name="Larimer J."/>
            <person name="McCowan C."/>
            <person name="Murphy C."/>
            <person name="Pearson M."/>
            <person name="Poon T.W."/>
            <person name="Priest M."/>
            <person name="Roberts A."/>
            <person name="Saif S."/>
            <person name="Shea T."/>
            <person name="Sisk P."/>
            <person name="Sykes S."/>
            <person name="Wortman J."/>
            <person name="Nusbaum C."/>
            <person name="Birren B."/>
        </authorList>
    </citation>
    <scope>NUCLEOTIDE SEQUENCE [LARGE SCALE GENOMIC DNA]</scope>
    <source>
        <strain evidence="2">maculatus3</strain>
    </source>
</reference>
<dbReference type="Proteomes" id="UP000075901">
    <property type="component" value="Unassembled WGS sequence"/>
</dbReference>
<dbReference type="InterPro" id="IPR036770">
    <property type="entry name" value="Ankyrin_rpt-contain_sf"/>
</dbReference>
<accession>A0A182S7P7</accession>
<organism evidence="1 2">
    <name type="scientific">Anopheles maculatus</name>
    <dbReference type="NCBI Taxonomy" id="74869"/>
    <lineage>
        <taxon>Eukaryota</taxon>
        <taxon>Metazoa</taxon>
        <taxon>Ecdysozoa</taxon>
        <taxon>Arthropoda</taxon>
        <taxon>Hexapoda</taxon>
        <taxon>Insecta</taxon>
        <taxon>Pterygota</taxon>
        <taxon>Neoptera</taxon>
        <taxon>Endopterygota</taxon>
        <taxon>Diptera</taxon>
        <taxon>Nematocera</taxon>
        <taxon>Culicoidea</taxon>
        <taxon>Culicidae</taxon>
        <taxon>Anophelinae</taxon>
        <taxon>Anopheles</taxon>
        <taxon>Anopheles maculatus group</taxon>
    </lineage>
</organism>
<dbReference type="SUPFAM" id="SSF48403">
    <property type="entry name" value="Ankyrin repeat"/>
    <property type="match status" value="1"/>
</dbReference>
<dbReference type="EnsemblMetazoa" id="AMAM001351-RA">
    <property type="protein sequence ID" value="AMAM001351-PA"/>
    <property type="gene ID" value="AMAM001351"/>
</dbReference>
<evidence type="ECO:0000313" key="1">
    <source>
        <dbReference type="EnsemblMetazoa" id="AMAM001351-PA"/>
    </source>
</evidence>
<proteinExistence type="predicted"/>
<keyword evidence="2" id="KW-1185">Reference proteome</keyword>
<protein>
    <submittedName>
        <fullName evidence="1">Uncharacterized protein</fullName>
    </submittedName>
</protein>
<dbReference type="AlphaFoldDB" id="A0A182S7P7"/>
<evidence type="ECO:0000313" key="2">
    <source>
        <dbReference type="Proteomes" id="UP000075901"/>
    </source>
</evidence>
<name>A0A182S7P7_9DIPT</name>